<dbReference type="HOGENOM" id="CLU_677314_0_0_6"/>
<evidence type="ECO:0008006" key="3">
    <source>
        <dbReference type="Google" id="ProtNLM"/>
    </source>
</evidence>
<gene>
    <name evidence="1" type="ordered locus">XCV0210</name>
</gene>
<accession>Q3BZ72</accession>
<dbReference type="EMBL" id="AM039952">
    <property type="protein sequence ID" value="CAJ21841.1"/>
    <property type="molecule type" value="Genomic_DNA"/>
</dbReference>
<evidence type="ECO:0000313" key="1">
    <source>
        <dbReference type="EMBL" id="CAJ21841.1"/>
    </source>
</evidence>
<proteinExistence type="predicted"/>
<dbReference type="KEGG" id="xcv:XCV0210"/>
<organism evidence="2">
    <name type="scientific">Xanthomonas euvesicatoria pv. vesicatoria (strain 85-10)</name>
    <name type="common">Xanthomonas campestris pv. vesicatoria</name>
    <dbReference type="NCBI Taxonomy" id="316273"/>
    <lineage>
        <taxon>Bacteria</taxon>
        <taxon>Pseudomonadati</taxon>
        <taxon>Pseudomonadota</taxon>
        <taxon>Gammaproteobacteria</taxon>
        <taxon>Lysobacterales</taxon>
        <taxon>Lysobacteraceae</taxon>
        <taxon>Xanthomonas</taxon>
    </lineage>
</organism>
<dbReference type="eggNOG" id="ENOG5032V00">
    <property type="taxonomic scope" value="Bacteria"/>
</dbReference>
<dbReference type="Proteomes" id="UP000007069">
    <property type="component" value="Chromosome"/>
</dbReference>
<dbReference type="AlphaFoldDB" id="Q3BZ72"/>
<reference evidence="1 2" key="1">
    <citation type="journal article" date="2005" name="J. Bacteriol.">
        <title>Insights into genome plasticity and pathogenicity of the plant pathogenic Bacterium Xanthomonas campestris pv. vesicatoria revealed by the complete genome sequence.</title>
        <authorList>
            <person name="Thieme F."/>
            <person name="Koebnik R."/>
            <person name="Bekel T."/>
            <person name="Berger C."/>
            <person name="Boch J."/>
            <person name="Buettner D."/>
            <person name="Caldana C."/>
            <person name="Gaigalat L."/>
            <person name="Goesmann A."/>
            <person name="Kay S."/>
            <person name="Kirchner O."/>
            <person name="Lanz C."/>
            <person name="Linke B."/>
            <person name="McHardy A.C."/>
            <person name="Meyer F."/>
            <person name="Mittenhuber G."/>
            <person name="Nies D.H."/>
            <person name="Niesbach-Kloesgen U."/>
            <person name="Patschkowski T."/>
            <person name="Rueckert C."/>
            <person name="Rupp O."/>
            <person name="Schneicker S."/>
            <person name="Schuster S.C."/>
            <person name="Vorhoelter F.J."/>
            <person name="Weber E."/>
            <person name="Puehler A."/>
            <person name="Bonas U."/>
            <person name="Bartels D."/>
            <person name="Kaiser O."/>
        </authorList>
    </citation>
    <scope>NUCLEOTIDE SEQUENCE [LARGE SCALE GENOMIC DNA]</scope>
    <source>
        <strain evidence="1 2">85-10</strain>
    </source>
</reference>
<evidence type="ECO:0000313" key="2">
    <source>
        <dbReference type="Proteomes" id="UP000007069"/>
    </source>
</evidence>
<name>Q3BZ72_XANE5</name>
<protein>
    <recommendedName>
        <fullName evidence="3">ApeA N-terminal domain-containing protein</fullName>
    </recommendedName>
</protein>
<sequence>MGRRSDGDWLYHLRIKQLDALPMITFEPLELEATLRSAIRRLGSSFYIDLDGYPLPPDFELDLDDDWLISSDTELTLDFPRTEDGVSLLVKDLIDLSLEVTDSATSFDGLTYHSSRRTIIRMNSTDLRSHAFADRVSAAHSHELKMISEVGGKPGNISIKNDSAHFGAIIVARDHFYDKYNPPLTGDELFIEVEHPHGASITDCNALIHAYLFELHTTLGLEFFEWPRPLDDEIEYPEDEDIGELVGQAGRLRPLLVGQGLLSVLSEFNSAHGANRSDWSLLSYVKCIEYVAATVVREKQYEDLRKRLLTRDALKPNAEFMDGLLLLFEENRTLTKDAEAIRLSIERCCDPIPMAGHAPVFLRTLAKIGPSSTLAQRQASLLDLSAALTATRNQLAHAKANYRRTGKECPPEQLSSLVVCARIAAEQCIRWYSSRPEDLRRG</sequence>